<accession>A0A328U7G1</accession>
<dbReference type="InterPro" id="IPR036770">
    <property type="entry name" value="Ankyrin_rpt-contain_sf"/>
</dbReference>
<dbReference type="PROSITE" id="PS50088">
    <property type="entry name" value="ANK_REPEAT"/>
    <property type="match status" value="2"/>
</dbReference>
<dbReference type="InterPro" id="IPR002110">
    <property type="entry name" value="Ankyrin_rpt"/>
</dbReference>
<keyword evidence="5" id="KW-1185">Reference proteome</keyword>
<proteinExistence type="predicted"/>
<dbReference type="Gene3D" id="1.25.40.20">
    <property type="entry name" value="Ankyrin repeat-containing domain"/>
    <property type="match status" value="2"/>
</dbReference>
<dbReference type="PANTHER" id="PTHR24126:SF14">
    <property type="entry name" value="ANK_REP_REGION DOMAIN-CONTAINING PROTEIN"/>
    <property type="match status" value="1"/>
</dbReference>
<dbReference type="AlphaFoldDB" id="A0A328U7G1"/>
<dbReference type="SUPFAM" id="SSF48403">
    <property type="entry name" value="Ankyrin repeat"/>
    <property type="match status" value="1"/>
</dbReference>
<evidence type="ECO:0000313" key="5">
    <source>
        <dbReference type="Proteomes" id="UP000249260"/>
    </source>
</evidence>
<dbReference type="Proteomes" id="UP000249260">
    <property type="component" value="Unassembled WGS sequence"/>
</dbReference>
<keyword evidence="2 3" id="KW-0040">ANK repeat</keyword>
<dbReference type="Pfam" id="PF00023">
    <property type="entry name" value="Ank"/>
    <property type="match status" value="1"/>
</dbReference>
<dbReference type="OrthoDB" id="9812708at2"/>
<gene>
    <name evidence="4" type="ORF">DL346_08560</name>
</gene>
<feature type="repeat" description="ANK" evidence="3">
    <location>
        <begin position="137"/>
        <end position="174"/>
    </location>
</feature>
<dbReference type="PROSITE" id="PS50297">
    <property type="entry name" value="ANK_REP_REGION"/>
    <property type="match status" value="1"/>
</dbReference>
<dbReference type="SMART" id="SM00248">
    <property type="entry name" value="ANK"/>
    <property type="match status" value="5"/>
</dbReference>
<organism evidence="4 5">
    <name type="scientific">Paenibacillus montanisoli</name>
    <dbReference type="NCBI Taxonomy" id="2081970"/>
    <lineage>
        <taxon>Bacteria</taxon>
        <taxon>Bacillati</taxon>
        <taxon>Bacillota</taxon>
        <taxon>Bacilli</taxon>
        <taxon>Bacillales</taxon>
        <taxon>Paenibacillaceae</taxon>
        <taxon>Paenibacillus</taxon>
    </lineage>
</organism>
<dbReference type="PANTHER" id="PTHR24126">
    <property type="entry name" value="ANKYRIN REPEAT, PH AND SEC7 DOMAIN CONTAINING PROTEIN SECG-RELATED"/>
    <property type="match status" value="1"/>
</dbReference>
<sequence length="201" mass="22675">MNRIEEFFKEIANGDLNKIRFFIENGVDINEKDVNGQTALMVAVMNNYPAVVKYLLENKADVNAYGIHTEDRNPINYASANGLLDVVKILLEYKPNMKLLNIYGGTPLIPACEQGYYEVAKILLEKTDVEVNHINKLGYTALYEVTFLPNRGEKYADITNLLIKHGADINIKDKNGKTPLEIARKNGLTSIVDILEKTRNN</sequence>
<evidence type="ECO:0000256" key="2">
    <source>
        <dbReference type="ARBA" id="ARBA00023043"/>
    </source>
</evidence>
<feature type="repeat" description="ANK" evidence="3">
    <location>
        <begin position="35"/>
        <end position="67"/>
    </location>
</feature>
<keyword evidence="1" id="KW-0677">Repeat</keyword>
<dbReference type="EMBL" id="QLUW01000001">
    <property type="protein sequence ID" value="RAP78460.1"/>
    <property type="molecule type" value="Genomic_DNA"/>
</dbReference>
<dbReference type="PRINTS" id="PR01415">
    <property type="entry name" value="ANKYRIN"/>
</dbReference>
<evidence type="ECO:0000256" key="1">
    <source>
        <dbReference type="ARBA" id="ARBA00022737"/>
    </source>
</evidence>
<protein>
    <submittedName>
        <fullName evidence="4">Uncharacterized protein</fullName>
    </submittedName>
</protein>
<dbReference type="RefSeq" id="WP_112881583.1">
    <property type="nucleotide sequence ID" value="NZ_QLUW01000001.1"/>
</dbReference>
<name>A0A328U7G1_9BACL</name>
<comment type="caution">
    <text evidence="4">The sequence shown here is derived from an EMBL/GenBank/DDBJ whole genome shotgun (WGS) entry which is preliminary data.</text>
</comment>
<evidence type="ECO:0000313" key="4">
    <source>
        <dbReference type="EMBL" id="RAP78460.1"/>
    </source>
</evidence>
<evidence type="ECO:0000256" key="3">
    <source>
        <dbReference type="PROSITE-ProRule" id="PRU00023"/>
    </source>
</evidence>
<dbReference type="Pfam" id="PF12796">
    <property type="entry name" value="Ank_2"/>
    <property type="match status" value="2"/>
</dbReference>
<reference evidence="4 5" key="1">
    <citation type="submission" date="2018-06" db="EMBL/GenBank/DDBJ databases">
        <title>Paenibacillus montanisoli sp. nov., isolated from mountain area soil.</title>
        <authorList>
            <person name="Wu M."/>
        </authorList>
    </citation>
    <scope>NUCLEOTIDE SEQUENCE [LARGE SCALE GENOMIC DNA]</scope>
    <source>
        <strain evidence="4 5">RA17</strain>
    </source>
</reference>